<dbReference type="PIRSF" id="PIRSF000137">
    <property type="entry name" value="Alcohol_oxidase"/>
    <property type="match status" value="1"/>
</dbReference>
<dbReference type="InterPro" id="IPR007867">
    <property type="entry name" value="GMC_OxRtase_C"/>
</dbReference>
<comment type="cofactor">
    <cofactor evidence="1 5">
        <name>FAD</name>
        <dbReference type="ChEBI" id="CHEBI:57692"/>
    </cofactor>
</comment>
<dbReference type="InterPro" id="IPR012132">
    <property type="entry name" value="GMC_OxRdtase"/>
</dbReference>
<dbReference type="Pfam" id="PF05199">
    <property type="entry name" value="GMC_oxred_C"/>
    <property type="match status" value="1"/>
</dbReference>
<dbReference type="EMBL" id="JACXLD010000005">
    <property type="protein sequence ID" value="MBD2859440.1"/>
    <property type="molecule type" value="Genomic_DNA"/>
</dbReference>
<dbReference type="InterPro" id="IPR000172">
    <property type="entry name" value="GMC_OxRdtase_N"/>
</dbReference>
<dbReference type="SUPFAM" id="SSF51905">
    <property type="entry name" value="FAD/NAD(P)-binding domain"/>
    <property type="match status" value="1"/>
</dbReference>
<protein>
    <submittedName>
        <fullName evidence="10">FAD-dependent oxidoreductase</fullName>
    </submittedName>
</protein>
<dbReference type="AlphaFoldDB" id="A0A927C1A8"/>
<evidence type="ECO:0000313" key="11">
    <source>
        <dbReference type="Proteomes" id="UP000610558"/>
    </source>
</evidence>
<evidence type="ECO:0000256" key="6">
    <source>
        <dbReference type="RuleBase" id="RU003968"/>
    </source>
</evidence>
<dbReference type="PROSITE" id="PS00624">
    <property type="entry name" value="GMC_OXRED_2"/>
    <property type="match status" value="1"/>
</dbReference>
<accession>A0A927C1A8</accession>
<feature type="domain" description="Glucose-methanol-choline oxidoreductase N-terminal" evidence="9">
    <location>
        <begin position="254"/>
        <end position="268"/>
    </location>
</feature>
<dbReference type="PANTHER" id="PTHR11552:SF147">
    <property type="entry name" value="CHOLINE DEHYDROGENASE, MITOCHONDRIAL"/>
    <property type="match status" value="1"/>
</dbReference>
<gene>
    <name evidence="10" type="ORF">IB286_10535</name>
</gene>
<comment type="caution">
    <text evidence="10">The sequence shown here is derived from an EMBL/GenBank/DDBJ whole genome shotgun (WGS) entry which is preliminary data.</text>
</comment>
<keyword evidence="3 6" id="KW-0285">Flavoprotein</keyword>
<dbReference type="Proteomes" id="UP000610558">
    <property type="component" value="Unassembled WGS sequence"/>
</dbReference>
<evidence type="ECO:0000256" key="7">
    <source>
        <dbReference type="SAM" id="MobiDB-lite"/>
    </source>
</evidence>
<dbReference type="InterPro" id="IPR036188">
    <property type="entry name" value="FAD/NAD-bd_sf"/>
</dbReference>
<evidence type="ECO:0000313" key="10">
    <source>
        <dbReference type="EMBL" id="MBD2859440.1"/>
    </source>
</evidence>
<keyword evidence="4 5" id="KW-0274">FAD</keyword>
<feature type="domain" description="Glucose-methanol-choline oxidoreductase N-terminal" evidence="8">
    <location>
        <begin position="82"/>
        <end position="105"/>
    </location>
</feature>
<dbReference type="Pfam" id="PF00732">
    <property type="entry name" value="GMC_oxred_N"/>
    <property type="match status" value="1"/>
</dbReference>
<evidence type="ECO:0000259" key="9">
    <source>
        <dbReference type="PROSITE" id="PS00624"/>
    </source>
</evidence>
<dbReference type="Gene3D" id="3.50.50.60">
    <property type="entry name" value="FAD/NAD(P)-binding domain"/>
    <property type="match status" value="1"/>
</dbReference>
<feature type="compositionally biased region" description="Polar residues" evidence="7">
    <location>
        <begin position="63"/>
        <end position="76"/>
    </location>
</feature>
<proteinExistence type="inferred from homology"/>
<evidence type="ECO:0000259" key="8">
    <source>
        <dbReference type="PROSITE" id="PS00623"/>
    </source>
</evidence>
<dbReference type="SUPFAM" id="SSF54373">
    <property type="entry name" value="FAD-linked reductases, C-terminal domain"/>
    <property type="match status" value="1"/>
</dbReference>
<dbReference type="GO" id="GO:0050660">
    <property type="term" value="F:flavin adenine dinucleotide binding"/>
    <property type="evidence" value="ECO:0007669"/>
    <property type="project" value="InterPro"/>
</dbReference>
<evidence type="ECO:0000256" key="2">
    <source>
        <dbReference type="ARBA" id="ARBA00010790"/>
    </source>
</evidence>
<keyword evidence="11" id="KW-1185">Reference proteome</keyword>
<evidence type="ECO:0000256" key="3">
    <source>
        <dbReference type="ARBA" id="ARBA00022630"/>
    </source>
</evidence>
<evidence type="ECO:0000256" key="4">
    <source>
        <dbReference type="ARBA" id="ARBA00022827"/>
    </source>
</evidence>
<sequence length="544" mass="59728">METFDYIVVGAGSSGCALAARLTEDPSVRVCVLEAGGDNNSMVVNMPAGVVAIMPKKSKTNWALESEPNPNMNGRRSYQPRGKGLGGSSAINAMLYVRGHRWDYDHWASLGNTGWSYDDLLPYFKKSENNENIHDDYHGQGGPLNVMNLRSPGKMNELFMQACELNGVPRTPDYNGAEQEGCFEYQVTHVNGERCSAAKAYLVPNLSRSNLEVKTGARVRRIIFDNKRAVGVELDLNGQTTRINCRAEVIVAGGAFHSPQILQLSGIGQGQHLQEMGIDVVCDLPGVGQNLQDHLDVVHTYRSRFASDTFGVSLPFIFRGAPELLKWFSKRDGIFTSPYAEAGAFFRSSPELEIPDLQLVLVRAVVDDHGRKMHTGHGFSSHVTLLRPKSRGWVKLGSPDPFAAPRFDMGLLNDERDLDILIKGCQKQLKILESSPFDGWRNGMLYPVDANDRASLEADIRARADTQYHPVGTCKMGRDDMAVVDERLRVRGVEGLRVADCSIMPTLVGGNTNAPAVMIGEKLAAMIKEEARSPAKKEAPALAL</sequence>
<reference evidence="10" key="1">
    <citation type="submission" date="2020-09" db="EMBL/GenBank/DDBJ databases">
        <authorList>
            <person name="Yoon J.-W."/>
        </authorList>
    </citation>
    <scope>NUCLEOTIDE SEQUENCE</scope>
    <source>
        <strain evidence="10">KMU-158</strain>
    </source>
</reference>
<feature type="region of interest" description="Disordered" evidence="7">
    <location>
        <begin position="63"/>
        <end position="83"/>
    </location>
</feature>
<name>A0A927C1A8_9GAMM</name>
<dbReference type="GO" id="GO:0016614">
    <property type="term" value="F:oxidoreductase activity, acting on CH-OH group of donors"/>
    <property type="evidence" value="ECO:0007669"/>
    <property type="project" value="InterPro"/>
</dbReference>
<comment type="similarity">
    <text evidence="2 6">Belongs to the GMC oxidoreductase family.</text>
</comment>
<dbReference type="PANTHER" id="PTHR11552">
    <property type="entry name" value="GLUCOSE-METHANOL-CHOLINE GMC OXIDOREDUCTASE"/>
    <property type="match status" value="1"/>
</dbReference>
<dbReference type="PROSITE" id="PS00623">
    <property type="entry name" value="GMC_OXRED_1"/>
    <property type="match status" value="1"/>
</dbReference>
<evidence type="ECO:0000256" key="5">
    <source>
        <dbReference type="PIRSR" id="PIRSR000137-2"/>
    </source>
</evidence>
<feature type="binding site" evidence="5">
    <location>
        <position position="219"/>
    </location>
    <ligand>
        <name>FAD</name>
        <dbReference type="ChEBI" id="CHEBI:57692"/>
    </ligand>
</feature>
<dbReference type="Gene3D" id="3.30.560.10">
    <property type="entry name" value="Glucose Oxidase, domain 3"/>
    <property type="match status" value="1"/>
</dbReference>
<evidence type="ECO:0000256" key="1">
    <source>
        <dbReference type="ARBA" id="ARBA00001974"/>
    </source>
</evidence>
<organism evidence="10 11">
    <name type="scientific">Spongiibacter pelagi</name>
    <dbReference type="NCBI Taxonomy" id="2760804"/>
    <lineage>
        <taxon>Bacteria</taxon>
        <taxon>Pseudomonadati</taxon>
        <taxon>Pseudomonadota</taxon>
        <taxon>Gammaproteobacteria</taxon>
        <taxon>Cellvibrionales</taxon>
        <taxon>Spongiibacteraceae</taxon>
        <taxon>Spongiibacter</taxon>
    </lineage>
</organism>